<gene>
    <name evidence="2" type="ORF">ACLA_008290</name>
</gene>
<keyword evidence="1" id="KW-0812">Transmembrane</keyword>
<dbReference type="KEGG" id="act:ACLA_008290"/>
<dbReference type="RefSeq" id="XP_001273495.1">
    <property type="nucleotide sequence ID" value="XM_001273494.1"/>
</dbReference>
<dbReference type="EMBL" id="DS027051">
    <property type="protein sequence ID" value="EAW12069.1"/>
    <property type="molecule type" value="Genomic_DNA"/>
</dbReference>
<evidence type="ECO:0000313" key="2">
    <source>
        <dbReference type="EMBL" id="EAW12069.1"/>
    </source>
</evidence>
<feature type="transmembrane region" description="Helical" evidence="1">
    <location>
        <begin position="1467"/>
        <end position="1489"/>
    </location>
</feature>
<dbReference type="OrthoDB" id="4428759at2759"/>
<feature type="transmembrane region" description="Helical" evidence="1">
    <location>
        <begin position="1428"/>
        <end position="1447"/>
    </location>
</feature>
<reference evidence="2 3" key="1">
    <citation type="journal article" date="2008" name="PLoS Genet.">
        <title>Genomic islands in the pathogenic filamentous fungus Aspergillus fumigatus.</title>
        <authorList>
            <person name="Fedorova N.D."/>
            <person name="Khaldi N."/>
            <person name="Joardar V.S."/>
            <person name="Maiti R."/>
            <person name="Amedeo P."/>
            <person name="Anderson M.J."/>
            <person name="Crabtree J."/>
            <person name="Silva J.C."/>
            <person name="Badger J.H."/>
            <person name="Albarraq A."/>
            <person name="Angiuoli S."/>
            <person name="Bussey H."/>
            <person name="Bowyer P."/>
            <person name="Cotty P.J."/>
            <person name="Dyer P.S."/>
            <person name="Egan A."/>
            <person name="Galens K."/>
            <person name="Fraser-Liggett C.M."/>
            <person name="Haas B.J."/>
            <person name="Inman J.M."/>
            <person name="Kent R."/>
            <person name="Lemieux S."/>
            <person name="Malavazi I."/>
            <person name="Orvis J."/>
            <person name="Roemer T."/>
            <person name="Ronning C.M."/>
            <person name="Sundaram J.P."/>
            <person name="Sutton G."/>
            <person name="Turner G."/>
            <person name="Venter J.C."/>
            <person name="White O.R."/>
            <person name="Whitty B.R."/>
            <person name="Youngman P."/>
            <person name="Wolfe K.H."/>
            <person name="Goldman G.H."/>
            <person name="Wortman J.R."/>
            <person name="Jiang B."/>
            <person name="Denning D.W."/>
            <person name="Nierman W.C."/>
        </authorList>
    </citation>
    <scope>NUCLEOTIDE SEQUENCE [LARGE SCALE GENOMIC DNA]</scope>
    <source>
        <strain evidence="3">ATCC 1007 / CBS 513.65 / DSM 816 / NCTC 3887 / NRRL 1</strain>
    </source>
</reference>
<keyword evidence="1" id="KW-1133">Transmembrane helix</keyword>
<dbReference type="OMA" id="WELFGQY"/>
<keyword evidence="1" id="KW-0472">Membrane</keyword>
<accession>A1CDZ2</accession>
<sequence length="1683" mass="186827">MTTNDVWKNLVKALRALDPFDFGAWADRLHNKLKWEYNNRGLFKYIESAPTDPDDHETDLDGVSALNELERLSVSVVADCVSRVDDDKDFYHYKAYITEENAVSRFLEVITNLMPFCLGEHVDRHLDSQGLPNINAMKQMEGFQDVVMGNLTNEEFIRAEIQFDESNESHLFSIAMILLADYLQYKPGALPGFGPAVEERNSYKILQAWSRVHWESAAKNNPDKMDQLLTFCGNISNICFCPETVTGFAQPMPTFDLTNGLYKLIVNSSRARGATADLSYIEDVETSLARLDARQDVVNEWKTYCETLEANFRTRHIPKWQAGVDAAFTATDWHGMPPDHRLLTEMGSYCLADSQIEQVDSQMCPVNAVKPGMQLLGLADPSERIETKYGSGSRRMKTRLIGFNGESPFTTPGQVFCTTTGLRAVDPKAAKEHNPFVRVGQLSVGHVLYKLDDRSKYSLFEIKSIEQTELQLQNLYYVSLEGENRSYHANGYLVCTNSSASTLKAAADQLQKVPEGELFAHLAKYPELVPLFRKYDRATIRERLKNELTAESHASGHKPIYQKMLNGLPMERLQGRFHLIAHRQAQLPDGYQLPELSILDGCISADGGVQPRTTFDSRRRTFRWTRKLAQPGQMFEHGLVQILEDGHGGPGVVFLSPEADPTEVVKDSIHTFRAHATGSATKKLTGLAEQTPGFHKQSTFTTTFDQGPWPADDDSTDLVNPMTGLEIDYGVYITEEGYQVATVRVPLLDELQQKLNEKFNKQLDPLYRATCIVTKDGLTRATVQFHHSQLVPFISSAGLDVQNVFNVSFASEVGLSSTLPILFQELYVDLDFMLFETTGALHRITGDSSFEKKFFNDLRAQVSHSLAPYSKPGVSDSSISPERQPAAITERLEDPCEDLTALPRQVHNASQAIIHDMMFYHMNDDDRKNFTSGSKPSNLPSELADGLSQELKDFLRNKYAPAYLCRSFAANEHYEGKFTLKERKKLWYWWEGNGNKCLSQSKEYNDLNNLASIQAMKQLHGPVLNQFLADGPEAWAEKMLSALQTEPIMDYYMANPIQKVRMSYPISEYQLISDSVSQKQNRINKQCCIMNTLSPLAKTADQWSGNIMIYAHKIGLEYPCIKEDNQTAERWLRESLTTLIVGAINNDSDIPNGVRGALLGDVEEFEAANGLDSSSSGEQRAAAIIEKQSAAIDEAKTWITAVDKDVESAWIGTRLYQWLGKAWESIYGKVSSTIEGSMVLKGLYTSALGSLFIGYGIYKIAGLIQDWDALDDAKRAQVILESLKSVNSGVESVLESWKVWKGRMQTVELDQIEVAAIDQGVYRALDENGDSILSMADDVNGTRGWRQSVAEHISGDGVPTNVEGEKWSQGLDDPLDDVPPGGAKTVEEFSLTTKVLKGLNAILGLGVAVAMTFSLIRDWDSLDTKNKIINTLVLVTQVLTVILDVVNLGQMVGLWTVTGALGTALPIIGAVLVAIGVILSLISFLVNLFSPPSPPPPDPVEDYIQDHGKPLISNFTDAPDAKLVYTISTDEVNTGSTMTIAITATNETSSEVSLVDTRVTLLSGGSDDCLFEDPNPMTLVSADDPGRDTSGHVYVAPADEGDGTLPPPTELGSENQYFEYGLKVAGRKDDTENVLQKLVLQAGTSVKTMWTAKVSSKTGRSNVDVVENWGDDKSHVQFPIHRV</sequence>
<evidence type="ECO:0000256" key="1">
    <source>
        <dbReference type="SAM" id="Phobius"/>
    </source>
</evidence>
<dbReference type="VEuPathDB" id="FungiDB:ACLA_008290"/>
<protein>
    <submittedName>
        <fullName evidence="2">Uncharacterized protein</fullName>
    </submittedName>
</protein>
<name>A1CDZ2_ASPCL</name>
<keyword evidence="3" id="KW-1185">Reference proteome</keyword>
<dbReference type="HOGENOM" id="CLU_001028_0_0_1"/>
<dbReference type="eggNOG" id="ENOG502SKP4">
    <property type="taxonomic scope" value="Eukaryota"/>
</dbReference>
<organism evidence="2 3">
    <name type="scientific">Aspergillus clavatus (strain ATCC 1007 / CBS 513.65 / DSM 816 / NCTC 3887 / NRRL 1 / QM 1276 / 107)</name>
    <dbReference type="NCBI Taxonomy" id="344612"/>
    <lineage>
        <taxon>Eukaryota</taxon>
        <taxon>Fungi</taxon>
        <taxon>Dikarya</taxon>
        <taxon>Ascomycota</taxon>
        <taxon>Pezizomycotina</taxon>
        <taxon>Eurotiomycetes</taxon>
        <taxon>Eurotiomycetidae</taxon>
        <taxon>Eurotiales</taxon>
        <taxon>Aspergillaceae</taxon>
        <taxon>Aspergillus</taxon>
        <taxon>Aspergillus subgen. Fumigati</taxon>
    </lineage>
</organism>
<evidence type="ECO:0000313" key="3">
    <source>
        <dbReference type="Proteomes" id="UP000006701"/>
    </source>
</evidence>
<dbReference type="GeneID" id="4705464"/>
<proteinExistence type="predicted"/>
<feature type="transmembrane region" description="Helical" evidence="1">
    <location>
        <begin position="1398"/>
        <end position="1416"/>
    </location>
</feature>
<dbReference type="Proteomes" id="UP000006701">
    <property type="component" value="Unassembled WGS sequence"/>
</dbReference>